<keyword evidence="2" id="KW-1185">Reference proteome</keyword>
<dbReference type="Proteomes" id="UP000265520">
    <property type="component" value="Unassembled WGS sequence"/>
</dbReference>
<name>A0A392U637_9FABA</name>
<dbReference type="EMBL" id="LXQA010728156">
    <property type="protein sequence ID" value="MCI67990.1"/>
    <property type="molecule type" value="Genomic_DNA"/>
</dbReference>
<protein>
    <submittedName>
        <fullName evidence="1">Uncharacterized protein</fullName>
    </submittedName>
</protein>
<accession>A0A392U637</accession>
<comment type="caution">
    <text evidence="1">The sequence shown here is derived from an EMBL/GenBank/DDBJ whole genome shotgun (WGS) entry which is preliminary data.</text>
</comment>
<feature type="non-terminal residue" evidence="1">
    <location>
        <position position="36"/>
    </location>
</feature>
<evidence type="ECO:0000313" key="2">
    <source>
        <dbReference type="Proteomes" id="UP000265520"/>
    </source>
</evidence>
<dbReference type="AlphaFoldDB" id="A0A392U637"/>
<sequence length="36" mass="4245">MLRHAFVDIGDTETTELFVDPTNLIAKQKEEKRRIE</sequence>
<proteinExistence type="predicted"/>
<organism evidence="1 2">
    <name type="scientific">Trifolium medium</name>
    <dbReference type="NCBI Taxonomy" id="97028"/>
    <lineage>
        <taxon>Eukaryota</taxon>
        <taxon>Viridiplantae</taxon>
        <taxon>Streptophyta</taxon>
        <taxon>Embryophyta</taxon>
        <taxon>Tracheophyta</taxon>
        <taxon>Spermatophyta</taxon>
        <taxon>Magnoliopsida</taxon>
        <taxon>eudicotyledons</taxon>
        <taxon>Gunneridae</taxon>
        <taxon>Pentapetalae</taxon>
        <taxon>rosids</taxon>
        <taxon>fabids</taxon>
        <taxon>Fabales</taxon>
        <taxon>Fabaceae</taxon>
        <taxon>Papilionoideae</taxon>
        <taxon>50 kb inversion clade</taxon>
        <taxon>NPAAA clade</taxon>
        <taxon>Hologalegina</taxon>
        <taxon>IRL clade</taxon>
        <taxon>Trifolieae</taxon>
        <taxon>Trifolium</taxon>
    </lineage>
</organism>
<evidence type="ECO:0000313" key="1">
    <source>
        <dbReference type="EMBL" id="MCI67990.1"/>
    </source>
</evidence>
<reference evidence="1 2" key="1">
    <citation type="journal article" date="2018" name="Front. Plant Sci.">
        <title>Red Clover (Trifolium pratense) and Zigzag Clover (T. medium) - A Picture of Genomic Similarities and Differences.</title>
        <authorList>
            <person name="Dluhosova J."/>
            <person name="Istvanek J."/>
            <person name="Nedelnik J."/>
            <person name="Repkova J."/>
        </authorList>
    </citation>
    <scope>NUCLEOTIDE SEQUENCE [LARGE SCALE GENOMIC DNA]</scope>
    <source>
        <strain evidence="2">cv. 10/8</strain>
        <tissue evidence="1">Leaf</tissue>
    </source>
</reference>